<sequence length="506" mass="54056">MLCFISFLLCFLFPHSLARQQPALQFPNLNFDLPGTLLDTVCDSTGNLYALGQDSLATFLVKLSPSLDLRWRINIPSSPEIVPALAFDHAAGLFAAAAVAHTESVQTSESFIPADIVLYQINTSNGSLIASVLVKSAQILSGAHIQCISGTTSVIFSFIYVAFISLGTSGSEDASTRVVQLQKSSSGSLTSIWGQNLYTADYSATSFGIADTLQGEQIIVVALSRSRLAGVPHKLSAFILDSEGTISQKGSTAASSAQSKISNLAVDERGVLYVGESPRWLHRLALRSLNGAGFLVSLWNVSEINVVDMAVLNNGSAIYVLSKRESFRNDGAIVVRTKKAVLSVFNESGSLQSQYEHKDIIPDSSRELSSLKLTDPENSSSAVLGGSFQMPERERWISIGLFTFPKLVESNHNDKESLAPPAPDSSLPETSVSKGNSTLVVVGVSTGMAAFFVAVGVALLVLYRRGLGIKEDEDVSAGGGATNTQDETITQRPSGKEYLQHNNILV</sequence>
<proteinExistence type="predicted"/>
<dbReference type="Gramene" id="CDF33187">
    <property type="protein sequence ID" value="CDF33187"/>
    <property type="gene ID" value="CHC_T00002084001"/>
</dbReference>
<name>R7Q3S4_CHOCR</name>
<evidence type="ECO:0000313" key="4">
    <source>
        <dbReference type="EMBL" id="CDF33187.1"/>
    </source>
</evidence>
<dbReference type="Proteomes" id="UP000012073">
    <property type="component" value="Unassembled WGS sequence"/>
</dbReference>
<keyword evidence="2" id="KW-0472">Membrane</keyword>
<evidence type="ECO:0000256" key="1">
    <source>
        <dbReference type="SAM" id="MobiDB-lite"/>
    </source>
</evidence>
<evidence type="ECO:0000256" key="3">
    <source>
        <dbReference type="SAM" id="SignalP"/>
    </source>
</evidence>
<dbReference type="GeneID" id="17320707"/>
<dbReference type="EMBL" id="HG001636">
    <property type="protein sequence ID" value="CDF33187.1"/>
    <property type="molecule type" value="Genomic_DNA"/>
</dbReference>
<protein>
    <submittedName>
        <fullName evidence="4">Uncharacterized protein</fullName>
    </submittedName>
</protein>
<organism evidence="4 5">
    <name type="scientific">Chondrus crispus</name>
    <name type="common">Carrageen Irish moss</name>
    <name type="synonym">Polymorpha crispa</name>
    <dbReference type="NCBI Taxonomy" id="2769"/>
    <lineage>
        <taxon>Eukaryota</taxon>
        <taxon>Rhodophyta</taxon>
        <taxon>Florideophyceae</taxon>
        <taxon>Rhodymeniophycidae</taxon>
        <taxon>Gigartinales</taxon>
        <taxon>Gigartinaceae</taxon>
        <taxon>Chondrus</taxon>
    </lineage>
</organism>
<reference evidence="5" key="1">
    <citation type="journal article" date="2013" name="Proc. Natl. Acad. Sci. U.S.A.">
        <title>Genome structure and metabolic features in the red seaweed Chondrus crispus shed light on evolution of the Archaeplastida.</title>
        <authorList>
            <person name="Collen J."/>
            <person name="Porcel B."/>
            <person name="Carre W."/>
            <person name="Ball S.G."/>
            <person name="Chaparro C."/>
            <person name="Tonon T."/>
            <person name="Barbeyron T."/>
            <person name="Michel G."/>
            <person name="Noel B."/>
            <person name="Valentin K."/>
            <person name="Elias M."/>
            <person name="Artiguenave F."/>
            <person name="Arun A."/>
            <person name="Aury J.M."/>
            <person name="Barbosa-Neto J.F."/>
            <person name="Bothwell J.H."/>
            <person name="Bouget F.Y."/>
            <person name="Brillet L."/>
            <person name="Cabello-Hurtado F."/>
            <person name="Capella-Gutierrez S."/>
            <person name="Charrier B."/>
            <person name="Cladiere L."/>
            <person name="Cock J.M."/>
            <person name="Coelho S.M."/>
            <person name="Colleoni C."/>
            <person name="Czjzek M."/>
            <person name="Da Silva C."/>
            <person name="Delage L."/>
            <person name="Denoeud F."/>
            <person name="Deschamps P."/>
            <person name="Dittami S.M."/>
            <person name="Gabaldon T."/>
            <person name="Gachon C.M."/>
            <person name="Groisillier A."/>
            <person name="Herve C."/>
            <person name="Jabbari K."/>
            <person name="Katinka M."/>
            <person name="Kloareg B."/>
            <person name="Kowalczyk N."/>
            <person name="Labadie K."/>
            <person name="Leblanc C."/>
            <person name="Lopez P.J."/>
            <person name="McLachlan D.H."/>
            <person name="Meslet-Cladiere L."/>
            <person name="Moustafa A."/>
            <person name="Nehr Z."/>
            <person name="Nyvall Collen P."/>
            <person name="Panaud O."/>
            <person name="Partensky F."/>
            <person name="Poulain J."/>
            <person name="Rensing S.A."/>
            <person name="Rousvoal S."/>
            <person name="Samson G."/>
            <person name="Symeonidi A."/>
            <person name="Weissenbach J."/>
            <person name="Zambounis A."/>
            <person name="Wincker P."/>
            <person name="Boyen C."/>
        </authorList>
    </citation>
    <scope>NUCLEOTIDE SEQUENCE [LARGE SCALE GENOMIC DNA]</scope>
    <source>
        <strain evidence="5">cv. Stackhouse</strain>
    </source>
</reference>
<evidence type="ECO:0000313" key="5">
    <source>
        <dbReference type="Proteomes" id="UP000012073"/>
    </source>
</evidence>
<gene>
    <name evidence="4" type="ORF">CHC_T00002084001</name>
</gene>
<dbReference type="KEGG" id="ccp:CHC_T00002084001"/>
<evidence type="ECO:0000256" key="2">
    <source>
        <dbReference type="SAM" id="Phobius"/>
    </source>
</evidence>
<keyword evidence="2" id="KW-0812">Transmembrane</keyword>
<keyword evidence="3" id="KW-0732">Signal</keyword>
<dbReference type="OrthoDB" id="10478832at2759"/>
<dbReference type="RefSeq" id="XP_005712990.1">
    <property type="nucleotide sequence ID" value="XM_005712933.1"/>
</dbReference>
<keyword evidence="5" id="KW-1185">Reference proteome</keyword>
<dbReference type="AlphaFoldDB" id="R7Q3S4"/>
<accession>R7Q3S4</accession>
<feature type="region of interest" description="Disordered" evidence="1">
    <location>
        <begin position="412"/>
        <end position="432"/>
    </location>
</feature>
<keyword evidence="2" id="KW-1133">Transmembrane helix</keyword>
<feature type="signal peptide" evidence="3">
    <location>
        <begin position="1"/>
        <end position="18"/>
    </location>
</feature>
<feature type="transmembrane region" description="Helical" evidence="2">
    <location>
        <begin position="439"/>
        <end position="463"/>
    </location>
</feature>
<feature type="chain" id="PRO_5004454511" evidence="3">
    <location>
        <begin position="19"/>
        <end position="506"/>
    </location>
</feature>